<sequence>MPAYCYLTIQVIDDSSAELASGHNLNILPQQFKQAHSRLPAIKEAVHRYTVQTAQAYTEVNSHLDKHPLTLLLCQHLNSLIYSGYISAIQWQQWPHLPVYL</sequence>
<organism evidence="1 2">
    <name type="scientific">Snodgrassella alvi</name>
    <dbReference type="NCBI Taxonomy" id="1196083"/>
    <lineage>
        <taxon>Bacteria</taxon>
        <taxon>Pseudomonadati</taxon>
        <taxon>Pseudomonadota</taxon>
        <taxon>Betaproteobacteria</taxon>
        <taxon>Neisseriales</taxon>
        <taxon>Neisseriaceae</taxon>
        <taxon>Snodgrassella</taxon>
    </lineage>
</organism>
<evidence type="ECO:0000313" key="2">
    <source>
        <dbReference type="Proteomes" id="UP000231293"/>
    </source>
</evidence>
<proteinExistence type="predicted"/>
<dbReference type="RefSeq" id="WP_100113685.1">
    <property type="nucleotide sequence ID" value="NZ_MDVB01000067.1"/>
</dbReference>
<dbReference type="AlphaFoldDB" id="A0A2N9WTM7"/>
<reference evidence="1 2" key="1">
    <citation type="journal article" date="2017" name="MBio">
        <title>Type VI secretion-mediated competition in the bee gut microbiome.</title>
        <authorList>
            <person name="Steele M.I."/>
            <person name="Kwong W.K."/>
            <person name="Powell J.E."/>
            <person name="Whiteley M."/>
            <person name="Moran N.A."/>
        </authorList>
    </citation>
    <scope>NUCLEOTIDE SEQUENCE [LARGE SCALE GENOMIC DNA]</scope>
    <source>
        <strain evidence="1 2">App2-2</strain>
    </source>
</reference>
<accession>A0A2N9WTM7</accession>
<dbReference type="EMBL" id="MDVB01000067">
    <property type="protein sequence ID" value="PIT14971.1"/>
    <property type="molecule type" value="Genomic_DNA"/>
</dbReference>
<comment type="caution">
    <text evidence="1">The sequence shown here is derived from an EMBL/GenBank/DDBJ whole genome shotgun (WGS) entry which is preliminary data.</text>
</comment>
<dbReference type="Proteomes" id="UP000231293">
    <property type="component" value="Unassembled WGS sequence"/>
</dbReference>
<protein>
    <submittedName>
        <fullName evidence="1">Uncharacterized protein</fullName>
    </submittedName>
</protein>
<evidence type="ECO:0000313" key="1">
    <source>
        <dbReference type="EMBL" id="PIT14971.1"/>
    </source>
</evidence>
<name>A0A2N9WTM7_9NEIS</name>
<gene>
    <name evidence="1" type="ORF">BGI32_06515</name>
</gene>